<dbReference type="InterPro" id="IPR012668">
    <property type="entry name" value="CHP02466"/>
</dbReference>
<evidence type="ECO:0000313" key="1">
    <source>
        <dbReference type="EMBL" id="SVA53069.1"/>
    </source>
</evidence>
<dbReference type="EMBL" id="UINC01012110">
    <property type="protein sequence ID" value="SVA53069.1"/>
    <property type="molecule type" value="Genomic_DNA"/>
</dbReference>
<name>A0A381WKR4_9ZZZZ</name>
<accession>A0A381WKR4</accession>
<gene>
    <name evidence="1" type="ORF">METZ01_LOCUS105923</name>
</gene>
<organism evidence="1">
    <name type="scientific">marine metagenome</name>
    <dbReference type="NCBI Taxonomy" id="408172"/>
    <lineage>
        <taxon>unclassified sequences</taxon>
        <taxon>metagenomes</taxon>
        <taxon>ecological metagenomes</taxon>
    </lineage>
</organism>
<dbReference type="Pfam" id="PF13759">
    <property type="entry name" value="2OG-FeII_Oxy_5"/>
    <property type="match status" value="1"/>
</dbReference>
<dbReference type="AlphaFoldDB" id="A0A381WKR4"/>
<protein>
    <recommendedName>
        <fullName evidence="2">Fe2OG dioxygenase domain-containing protein</fullName>
    </recommendedName>
</protein>
<sequence>MRAECRPNKGNTTSSNSYILNEPSFSILKKEIDLFIEDYFAKIIFPPESISPYITQSWLNYTEINEQHHPHYHQNSYLSGVLYIAADKAHDNITFGHNRYDQINISPTQGNQLNSVVLSFPVETGEIIIFPSSQMHSVAVKKGKNSRISLSFNVFVKGNLGQAQDLNELNL</sequence>
<evidence type="ECO:0008006" key="2">
    <source>
        <dbReference type="Google" id="ProtNLM"/>
    </source>
</evidence>
<dbReference type="Gene3D" id="2.60.120.620">
    <property type="entry name" value="q2cbj1_9rhob like domain"/>
    <property type="match status" value="1"/>
</dbReference>
<reference evidence="1" key="1">
    <citation type="submission" date="2018-05" db="EMBL/GenBank/DDBJ databases">
        <authorList>
            <person name="Lanie J.A."/>
            <person name="Ng W.-L."/>
            <person name="Kazmierczak K.M."/>
            <person name="Andrzejewski T.M."/>
            <person name="Davidsen T.M."/>
            <person name="Wayne K.J."/>
            <person name="Tettelin H."/>
            <person name="Glass J.I."/>
            <person name="Rusch D."/>
            <person name="Podicherti R."/>
            <person name="Tsui H.-C.T."/>
            <person name="Winkler M.E."/>
        </authorList>
    </citation>
    <scope>NUCLEOTIDE SEQUENCE</scope>
</reference>
<proteinExistence type="predicted"/>
<dbReference type="NCBIfam" id="TIGR02466">
    <property type="entry name" value="TIGR02466 family protein"/>
    <property type="match status" value="1"/>
</dbReference>